<evidence type="ECO:0000256" key="2">
    <source>
        <dbReference type="ARBA" id="ARBA00012438"/>
    </source>
</evidence>
<evidence type="ECO:0000256" key="4">
    <source>
        <dbReference type="ARBA" id="ARBA00022679"/>
    </source>
</evidence>
<keyword evidence="3" id="KW-0597">Phosphoprotein</keyword>
<keyword evidence="6" id="KW-0902">Two-component regulatory system</keyword>
<evidence type="ECO:0000313" key="9">
    <source>
        <dbReference type="EMBL" id="MFC4249508.1"/>
    </source>
</evidence>
<dbReference type="InterPro" id="IPR005467">
    <property type="entry name" value="His_kinase_dom"/>
</dbReference>
<evidence type="ECO:0000259" key="7">
    <source>
        <dbReference type="PROSITE" id="PS50109"/>
    </source>
</evidence>
<protein>
    <recommendedName>
        <fullName evidence="2">histidine kinase</fullName>
        <ecNumber evidence="2">2.7.13.3</ecNumber>
    </recommendedName>
</protein>
<dbReference type="SUPFAM" id="SSF55785">
    <property type="entry name" value="PYP-like sensor domain (PAS domain)"/>
    <property type="match status" value="1"/>
</dbReference>
<dbReference type="Gene3D" id="3.30.565.10">
    <property type="entry name" value="Histidine kinase-like ATPase, C-terminal domain"/>
    <property type="match status" value="1"/>
</dbReference>
<evidence type="ECO:0000256" key="3">
    <source>
        <dbReference type="ARBA" id="ARBA00022553"/>
    </source>
</evidence>
<evidence type="ECO:0000313" key="10">
    <source>
        <dbReference type="Proteomes" id="UP001595821"/>
    </source>
</evidence>
<dbReference type="SUPFAM" id="SSF47384">
    <property type="entry name" value="Homodimeric domain of signal transducing histidine kinase"/>
    <property type="match status" value="1"/>
</dbReference>
<feature type="domain" description="Histidine kinase" evidence="7">
    <location>
        <begin position="456"/>
        <end position="644"/>
    </location>
</feature>
<dbReference type="Proteomes" id="UP001595821">
    <property type="component" value="Unassembled WGS sequence"/>
</dbReference>
<accession>A0ABD5P5R6</accession>
<reference evidence="9 10" key="1">
    <citation type="journal article" date="2014" name="Int. J. Syst. Evol. Microbiol.">
        <title>Complete genome sequence of Corynebacterium casei LMG S-19264T (=DSM 44701T), isolated from a smear-ripened cheese.</title>
        <authorList>
            <consortium name="US DOE Joint Genome Institute (JGI-PGF)"/>
            <person name="Walter F."/>
            <person name="Albersmeier A."/>
            <person name="Kalinowski J."/>
            <person name="Ruckert C."/>
        </authorList>
    </citation>
    <scope>NUCLEOTIDE SEQUENCE [LARGE SCALE GENOMIC DNA]</scope>
    <source>
        <strain evidence="9 10">IBRC-M 10912</strain>
    </source>
</reference>
<dbReference type="InterPro" id="IPR029016">
    <property type="entry name" value="GAF-like_dom_sf"/>
</dbReference>
<name>A0ABD5P5R6_9EURY</name>
<dbReference type="InterPro" id="IPR003661">
    <property type="entry name" value="HisK_dim/P_dom"/>
</dbReference>
<dbReference type="SMART" id="SM00387">
    <property type="entry name" value="HATPase_c"/>
    <property type="match status" value="1"/>
</dbReference>
<dbReference type="EC" id="2.7.13.3" evidence="2"/>
<dbReference type="Pfam" id="PF02518">
    <property type="entry name" value="HATPase_c"/>
    <property type="match status" value="1"/>
</dbReference>
<dbReference type="Gene3D" id="3.30.450.20">
    <property type="entry name" value="PAS domain"/>
    <property type="match status" value="1"/>
</dbReference>
<dbReference type="EMBL" id="JBHSDJ010000133">
    <property type="protein sequence ID" value="MFC4249508.1"/>
    <property type="molecule type" value="Genomic_DNA"/>
</dbReference>
<dbReference type="NCBIfam" id="TIGR00229">
    <property type="entry name" value="sensory_box"/>
    <property type="match status" value="1"/>
</dbReference>
<dbReference type="PANTHER" id="PTHR43711">
    <property type="entry name" value="TWO-COMPONENT HISTIDINE KINASE"/>
    <property type="match status" value="1"/>
</dbReference>
<evidence type="ECO:0000256" key="5">
    <source>
        <dbReference type="ARBA" id="ARBA00022777"/>
    </source>
</evidence>
<dbReference type="Gene3D" id="3.30.450.40">
    <property type="match status" value="1"/>
</dbReference>
<dbReference type="CDD" id="cd00082">
    <property type="entry name" value="HisKA"/>
    <property type="match status" value="1"/>
</dbReference>
<gene>
    <name evidence="9" type="ORF">ACFOZ7_21675</name>
</gene>
<dbReference type="Pfam" id="PF13185">
    <property type="entry name" value="GAF_2"/>
    <property type="match status" value="1"/>
</dbReference>
<dbReference type="SUPFAM" id="SSF55874">
    <property type="entry name" value="ATPase domain of HSP90 chaperone/DNA topoisomerase II/histidine kinase"/>
    <property type="match status" value="1"/>
</dbReference>
<keyword evidence="4" id="KW-0808">Transferase</keyword>
<dbReference type="GO" id="GO:0004673">
    <property type="term" value="F:protein histidine kinase activity"/>
    <property type="evidence" value="ECO:0007669"/>
    <property type="project" value="UniProtKB-EC"/>
</dbReference>
<dbReference type="InterPro" id="IPR036890">
    <property type="entry name" value="HATPase_C_sf"/>
</dbReference>
<dbReference type="PROSITE" id="PS50112">
    <property type="entry name" value="PAS"/>
    <property type="match status" value="1"/>
</dbReference>
<feature type="domain" description="PAS" evidence="8">
    <location>
        <begin position="340"/>
        <end position="392"/>
    </location>
</feature>
<dbReference type="InterPro" id="IPR036097">
    <property type="entry name" value="HisK_dim/P_sf"/>
</dbReference>
<evidence type="ECO:0000259" key="8">
    <source>
        <dbReference type="PROSITE" id="PS50112"/>
    </source>
</evidence>
<dbReference type="Pfam" id="PF08448">
    <property type="entry name" value="PAS_4"/>
    <property type="match status" value="1"/>
</dbReference>
<dbReference type="PRINTS" id="PR00344">
    <property type="entry name" value="BCTRLSENSOR"/>
</dbReference>
<dbReference type="SMART" id="SM00388">
    <property type="entry name" value="HisKA"/>
    <property type="match status" value="1"/>
</dbReference>
<dbReference type="GO" id="GO:0000160">
    <property type="term" value="P:phosphorelay signal transduction system"/>
    <property type="evidence" value="ECO:0007669"/>
    <property type="project" value="UniProtKB-KW"/>
</dbReference>
<dbReference type="InterPro" id="IPR003018">
    <property type="entry name" value="GAF"/>
</dbReference>
<dbReference type="InterPro" id="IPR050736">
    <property type="entry name" value="Sensor_HK_Regulatory"/>
</dbReference>
<dbReference type="InterPro" id="IPR013656">
    <property type="entry name" value="PAS_4"/>
</dbReference>
<proteinExistence type="predicted"/>
<dbReference type="GeneID" id="71853502"/>
<dbReference type="InterPro" id="IPR003594">
    <property type="entry name" value="HATPase_dom"/>
</dbReference>
<evidence type="ECO:0000256" key="6">
    <source>
        <dbReference type="ARBA" id="ARBA00023012"/>
    </source>
</evidence>
<evidence type="ECO:0000256" key="1">
    <source>
        <dbReference type="ARBA" id="ARBA00000085"/>
    </source>
</evidence>
<dbReference type="CDD" id="cd00075">
    <property type="entry name" value="HATPase"/>
    <property type="match status" value="1"/>
</dbReference>
<dbReference type="PROSITE" id="PS50109">
    <property type="entry name" value="HIS_KIN"/>
    <property type="match status" value="1"/>
</dbReference>
<comment type="catalytic activity">
    <reaction evidence="1">
        <text>ATP + protein L-histidine = ADP + protein N-phospho-L-histidine.</text>
        <dbReference type="EC" id="2.7.13.3"/>
    </reaction>
</comment>
<dbReference type="InterPro" id="IPR000014">
    <property type="entry name" value="PAS"/>
</dbReference>
<dbReference type="InterPro" id="IPR004358">
    <property type="entry name" value="Sig_transdc_His_kin-like_C"/>
</dbReference>
<dbReference type="SMART" id="SM00091">
    <property type="entry name" value="PAS"/>
    <property type="match status" value="1"/>
</dbReference>
<comment type="caution">
    <text evidence="9">The sequence shown here is derived from an EMBL/GenBank/DDBJ whole genome shotgun (WGS) entry which is preliminary data.</text>
</comment>
<keyword evidence="5 9" id="KW-0418">Kinase</keyword>
<sequence length="666" mass="71800">MTETVLYVAASHEDAHEGATALERAGSTLTVEPAVSLAKVHECVPAVDCVVFAETPTTADGAHLLEVVDACGSKPLVLFTDAAYSPKAARATDGIDGYVRREGEAAVAHLADEIAWMCNATGDDGGLTAGPGMTDAEAVTDDSAEVAATLENHERRSKQRRRDRRECVLDFHEATVQIVAAADEAELYDRAVATAENCLAFDCCRVLTDDDGEFVTRASAVGDCDRSWPLEDDHDLAAETLETGESVLVDDVRESALVETDGGPWSIVSVPIGEVGVFQAVTAGPDAFDDAALELVESLVAHVTETVARLRTEAALVSERDRLSALFDNVPDPTVRYEFVDGDAVVRDVNDAFEEAFGYDREAVLDENVDEYVVPPNLDDEARQLNETLLAGECLQVVSRRQTADGIRDFLINVVPLALGKRGVEGFSIYTDITEQKRRERELAAQNERLDEFASIVSHDLRSPLNVARGYLELAKETGDDEHVAEVEAAHERMRSLIDELLALSRRGSVIGETEPVAVHDVARRAWATVDTGDAELVLENDAIVEADKARLIEILENLIRNATDHGDDAVTVRLGATEGGFFVADDGPGIPAAERDAVFDSGYTTADDGTGLGLSIVEEIVDAHGWTVEVTDGDDGGARFEIRGVETDAVDSADLEDDQRRSRDH</sequence>
<dbReference type="InterPro" id="IPR035965">
    <property type="entry name" value="PAS-like_dom_sf"/>
</dbReference>
<dbReference type="Pfam" id="PF00512">
    <property type="entry name" value="HisKA"/>
    <property type="match status" value="1"/>
</dbReference>
<dbReference type="SUPFAM" id="SSF55781">
    <property type="entry name" value="GAF domain-like"/>
    <property type="match status" value="1"/>
</dbReference>
<dbReference type="CDD" id="cd00130">
    <property type="entry name" value="PAS"/>
    <property type="match status" value="1"/>
</dbReference>
<dbReference type="PANTHER" id="PTHR43711:SF1">
    <property type="entry name" value="HISTIDINE KINASE 1"/>
    <property type="match status" value="1"/>
</dbReference>
<dbReference type="AlphaFoldDB" id="A0ABD5P5R6"/>
<organism evidence="9 10">
    <name type="scientific">Natribaculum luteum</name>
    <dbReference type="NCBI Taxonomy" id="1586232"/>
    <lineage>
        <taxon>Archaea</taxon>
        <taxon>Methanobacteriati</taxon>
        <taxon>Methanobacteriota</taxon>
        <taxon>Stenosarchaea group</taxon>
        <taxon>Halobacteria</taxon>
        <taxon>Halobacteriales</taxon>
        <taxon>Natrialbaceae</taxon>
        <taxon>Natribaculum</taxon>
    </lineage>
</organism>
<dbReference type="RefSeq" id="WP_246973541.1">
    <property type="nucleotide sequence ID" value="NZ_CP095397.1"/>
</dbReference>
<dbReference type="Gene3D" id="1.10.287.130">
    <property type="match status" value="1"/>
</dbReference>